<dbReference type="GO" id="GO:0006508">
    <property type="term" value="P:proteolysis"/>
    <property type="evidence" value="ECO:0007669"/>
    <property type="project" value="UniProtKB-KW"/>
</dbReference>
<protein>
    <recommendedName>
        <fullName evidence="9">Lipoprotein signal peptidase</fullName>
        <ecNumber evidence="9">3.4.23.36</ecNumber>
    </recommendedName>
    <alternativeName>
        <fullName evidence="9">Prolipoprotein signal peptidase</fullName>
    </alternativeName>
    <alternativeName>
        <fullName evidence="9">Signal peptidase II</fullName>
        <shortName evidence="9">SPase II</shortName>
    </alternativeName>
</protein>
<reference evidence="12" key="1">
    <citation type="submission" date="2020-10" db="EMBL/GenBank/DDBJ databases">
        <authorList>
            <person name="Gilroy R."/>
        </authorList>
    </citation>
    <scope>NUCLEOTIDE SEQUENCE</scope>
    <source>
        <strain evidence="12">CHK136-897</strain>
    </source>
</reference>
<comment type="pathway">
    <text evidence="9">Protein modification; lipoprotein biosynthesis (signal peptide cleavage).</text>
</comment>
<dbReference type="HAMAP" id="MF_00161">
    <property type="entry name" value="LspA"/>
    <property type="match status" value="1"/>
</dbReference>
<name>A0A9D1SM63_9PROT</name>
<feature type="transmembrane region" description="Helical" evidence="9">
    <location>
        <begin position="78"/>
        <end position="99"/>
    </location>
</feature>
<feature type="transmembrane region" description="Helical" evidence="9">
    <location>
        <begin position="145"/>
        <end position="166"/>
    </location>
</feature>
<comment type="caution">
    <text evidence="9">Lacks conserved residue(s) required for the propagation of feature annotation.</text>
</comment>
<feature type="active site" evidence="9">
    <location>
        <position position="132"/>
    </location>
</feature>
<keyword evidence="3 9" id="KW-0645">Protease</keyword>
<keyword evidence="7 9" id="KW-1133">Transmembrane helix</keyword>
<gene>
    <name evidence="9 12" type="primary">lspA</name>
    <name evidence="12" type="ORF">IAC63_02930</name>
</gene>
<reference evidence="12" key="2">
    <citation type="journal article" date="2021" name="PeerJ">
        <title>Extensive microbial diversity within the chicken gut microbiome revealed by metagenomics and culture.</title>
        <authorList>
            <person name="Gilroy R."/>
            <person name="Ravi A."/>
            <person name="Getino M."/>
            <person name="Pursley I."/>
            <person name="Horton D.L."/>
            <person name="Alikhan N.F."/>
            <person name="Baker D."/>
            <person name="Gharbi K."/>
            <person name="Hall N."/>
            <person name="Watson M."/>
            <person name="Adriaenssens E.M."/>
            <person name="Foster-Nyarko E."/>
            <person name="Jarju S."/>
            <person name="Secka A."/>
            <person name="Antonio M."/>
            <person name="Oren A."/>
            <person name="Chaudhuri R.R."/>
            <person name="La Ragione R."/>
            <person name="Hildebrand F."/>
            <person name="Pallen M.J."/>
        </authorList>
    </citation>
    <scope>NUCLEOTIDE SEQUENCE</scope>
    <source>
        <strain evidence="12">CHK136-897</strain>
    </source>
</reference>
<sequence>MKKNIWKYIGIILAAVIADQFVKGILLYLITGAVPLYGSAWNVVGVPYLMAQICDFFNIVFTWNPGASFSMLRAIGEAAPMVIIIGTGFIIGFIGYYLFVNAPKYEKAPLALIVGGALGNLIDRVRFGAVIDFLDFHIGGWHYPAFNIADMCIVIGVAWLILNFILARRRCLNNVKASKGEK</sequence>
<dbReference type="Pfam" id="PF01252">
    <property type="entry name" value="Peptidase_A8"/>
    <property type="match status" value="1"/>
</dbReference>
<evidence type="ECO:0000256" key="2">
    <source>
        <dbReference type="ARBA" id="ARBA00022475"/>
    </source>
</evidence>
<keyword evidence="6 9" id="KW-0378">Hydrolase</keyword>
<evidence type="ECO:0000313" key="13">
    <source>
        <dbReference type="Proteomes" id="UP000824142"/>
    </source>
</evidence>
<evidence type="ECO:0000256" key="7">
    <source>
        <dbReference type="ARBA" id="ARBA00022989"/>
    </source>
</evidence>
<comment type="function">
    <text evidence="9 10">This protein specifically catalyzes the removal of signal peptides from prolipoproteins.</text>
</comment>
<dbReference type="GO" id="GO:0005886">
    <property type="term" value="C:plasma membrane"/>
    <property type="evidence" value="ECO:0007669"/>
    <property type="project" value="UniProtKB-SubCell"/>
</dbReference>
<evidence type="ECO:0000256" key="9">
    <source>
        <dbReference type="HAMAP-Rule" id="MF_00161"/>
    </source>
</evidence>
<dbReference type="EC" id="3.4.23.36" evidence="9"/>
<keyword evidence="8 9" id="KW-0472">Membrane</keyword>
<dbReference type="PANTHER" id="PTHR33695">
    <property type="entry name" value="LIPOPROTEIN SIGNAL PEPTIDASE"/>
    <property type="match status" value="1"/>
</dbReference>
<dbReference type="GO" id="GO:0004190">
    <property type="term" value="F:aspartic-type endopeptidase activity"/>
    <property type="evidence" value="ECO:0007669"/>
    <property type="project" value="UniProtKB-UniRule"/>
</dbReference>
<evidence type="ECO:0000256" key="5">
    <source>
        <dbReference type="ARBA" id="ARBA00022750"/>
    </source>
</evidence>
<dbReference type="EMBL" id="DVNO01000024">
    <property type="protein sequence ID" value="HIU65569.1"/>
    <property type="molecule type" value="Genomic_DNA"/>
</dbReference>
<dbReference type="InterPro" id="IPR001872">
    <property type="entry name" value="Peptidase_A8"/>
</dbReference>
<comment type="subcellular location">
    <subcellularLocation>
        <location evidence="9">Cell membrane</location>
        <topology evidence="9">Multi-pass membrane protein</topology>
    </subcellularLocation>
</comment>
<evidence type="ECO:0000256" key="11">
    <source>
        <dbReference type="RuleBase" id="RU004181"/>
    </source>
</evidence>
<evidence type="ECO:0000256" key="6">
    <source>
        <dbReference type="ARBA" id="ARBA00022801"/>
    </source>
</evidence>
<feature type="active site" evidence="9">
    <location>
        <position position="150"/>
    </location>
</feature>
<dbReference type="PANTHER" id="PTHR33695:SF1">
    <property type="entry name" value="LIPOPROTEIN SIGNAL PEPTIDASE"/>
    <property type="match status" value="1"/>
</dbReference>
<evidence type="ECO:0000256" key="4">
    <source>
        <dbReference type="ARBA" id="ARBA00022692"/>
    </source>
</evidence>
<keyword evidence="4 9" id="KW-0812">Transmembrane</keyword>
<evidence type="ECO:0000256" key="1">
    <source>
        <dbReference type="ARBA" id="ARBA00006139"/>
    </source>
</evidence>
<keyword evidence="5 9" id="KW-0064">Aspartyl protease</keyword>
<comment type="catalytic activity">
    <reaction evidence="9 10">
        <text>Release of signal peptides from bacterial membrane prolipoproteins. Hydrolyzes -Xaa-Yaa-Zaa-|-(S,diacylglyceryl)Cys-, in which Xaa is hydrophobic (preferably Leu), and Yaa (Ala or Ser) and Zaa (Gly or Ala) have small, neutral side chains.</text>
        <dbReference type="EC" id="3.4.23.36"/>
    </reaction>
</comment>
<accession>A0A9D1SM63</accession>
<evidence type="ECO:0000256" key="3">
    <source>
        <dbReference type="ARBA" id="ARBA00022670"/>
    </source>
</evidence>
<dbReference type="AlphaFoldDB" id="A0A9D1SM63"/>
<dbReference type="NCBIfam" id="TIGR00077">
    <property type="entry name" value="lspA"/>
    <property type="match status" value="1"/>
</dbReference>
<evidence type="ECO:0000256" key="8">
    <source>
        <dbReference type="ARBA" id="ARBA00023136"/>
    </source>
</evidence>
<proteinExistence type="inferred from homology"/>
<evidence type="ECO:0000256" key="10">
    <source>
        <dbReference type="RuleBase" id="RU000594"/>
    </source>
</evidence>
<organism evidence="12 13">
    <name type="scientific">Candidatus Enterousia avicola</name>
    <dbReference type="NCBI Taxonomy" id="2840787"/>
    <lineage>
        <taxon>Bacteria</taxon>
        <taxon>Pseudomonadati</taxon>
        <taxon>Pseudomonadota</taxon>
        <taxon>Alphaproteobacteria</taxon>
        <taxon>Candidatus Enterousia</taxon>
    </lineage>
</organism>
<comment type="similarity">
    <text evidence="1 9 11">Belongs to the peptidase A8 family.</text>
</comment>
<dbReference type="Proteomes" id="UP000824142">
    <property type="component" value="Unassembled WGS sequence"/>
</dbReference>
<keyword evidence="2 9" id="KW-1003">Cell membrane</keyword>
<comment type="caution">
    <text evidence="12">The sequence shown here is derived from an EMBL/GenBank/DDBJ whole genome shotgun (WGS) entry which is preliminary data.</text>
</comment>
<feature type="transmembrane region" description="Helical" evidence="9">
    <location>
        <begin position="12"/>
        <end position="34"/>
    </location>
</feature>
<dbReference type="PRINTS" id="PR00781">
    <property type="entry name" value="LIPOSIGPTASE"/>
</dbReference>
<dbReference type="PROSITE" id="PS00855">
    <property type="entry name" value="SPASE_II"/>
    <property type="match status" value="1"/>
</dbReference>
<evidence type="ECO:0000313" key="12">
    <source>
        <dbReference type="EMBL" id="HIU65569.1"/>
    </source>
</evidence>